<name>A0A7G9WI70_9FIRM</name>
<dbReference type="Pfam" id="PF00392">
    <property type="entry name" value="GntR"/>
    <property type="match status" value="1"/>
</dbReference>
<dbReference type="EMBL" id="CP060696">
    <property type="protein sequence ID" value="QNO18382.1"/>
    <property type="molecule type" value="Genomic_DNA"/>
</dbReference>
<proteinExistence type="predicted"/>
<keyword evidence="2" id="KW-0238">DNA-binding</keyword>
<protein>
    <submittedName>
        <fullName evidence="5">GntR family transcriptional regulator</fullName>
    </submittedName>
</protein>
<dbReference type="PROSITE" id="PS50949">
    <property type="entry name" value="HTH_GNTR"/>
    <property type="match status" value="1"/>
</dbReference>
<dbReference type="PANTHER" id="PTHR38445:SF9">
    <property type="entry name" value="HTH-TYPE TRANSCRIPTIONAL REPRESSOR YTRA"/>
    <property type="match status" value="1"/>
</dbReference>
<keyword evidence="6" id="KW-1185">Reference proteome</keyword>
<sequence length="124" mass="13244">MFSLNYKSGEPIYEQLYHSVTKLAALGGFNREEQLPSVRALAQEMGVNPATVQKAYQLLERDGIICSVPGKGSFLANDSAALARQQENAKKHLVAAVDEARNSGLAAEEILAAVKAALGGEKND</sequence>
<reference evidence="5 6" key="1">
    <citation type="submission" date="2020-08" db="EMBL/GenBank/DDBJ databases">
        <authorList>
            <person name="Ren C."/>
            <person name="Gu Y."/>
            <person name="Xu Y."/>
        </authorList>
    </citation>
    <scope>NUCLEOTIDE SEQUENCE [LARGE SCALE GENOMIC DNA]</scope>
    <source>
        <strain evidence="5 6">LBM18003</strain>
    </source>
</reference>
<evidence type="ECO:0000259" key="4">
    <source>
        <dbReference type="PROSITE" id="PS50949"/>
    </source>
</evidence>
<dbReference type="GO" id="GO:0003700">
    <property type="term" value="F:DNA-binding transcription factor activity"/>
    <property type="evidence" value="ECO:0007669"/>
    <property type="project" value="InterPro"/>
</dbReference>
<evidence type="ECO:0000256" key="2">
    <source>
        <dbReference type="ARBA" id="ARBA00023125"/>
    </source>
</evidence>
<organism evidence="5 6">
    <name type="scientific">Caproicibacterium amylolyticum</name>
    <dbReference type="NCBI Taxonomy" id="2766537"/>
    <lineage>
        <taxon>Bacteria</taxon>
        <taxon>Bacillati</taxon>
        <taxon>Bacillota</taxon>
        <taxon>Clostridia</taxon>
        <taxon>Eubacteriales</taxon>
        <taxon>Oscillospiraceae</taxon>
        <taxon>Caproicibacterium</taxon>
    </lineage>
</organism>
<dbReference type="Proteomes" id="UP000516046">
    <property type="component" value="Chromosome"/>
</dbReference>
<dbReference type="InterPro" id="IPR000524">
    <property type="entry name" value="Tscrpt_reg_HTH_GntR"/>
</dbReference>
<gene>
    <name evidence="5" type="ORF">H6X83_01570</name>
</gene>
<feature type="domain" description="HTH gntR-type" evidence="4">
    <location>
        <begin position="10"/>
        <end position="78"/>
    </location>
</feature>
<evidence type="ECO:0000256" key="3">
    <source>
        <dbReference type="ARBA" id="ARBA00023163"/>
    </source>
</evidence>
<accession>A0A7G9WI70</accession>
<evidence type="ECO:0000313" key="5">
    <source>
        <dbReference type="EMBL" id="QNO18382.1"/>
    </source>
</evidence>
<dbReference type="PANTHER" id="PTHR38445">
    <property type="entry name" value="HTH-TYPE TRANSCRIPTIONAL REPRESSOR YTRA"/>
    <property type="match status" value="1"/>
</dbReference>
<dbReference type="InterPro" id="IPR036388">
    <property type="entry name" value="WH-like_DNA-bd_sf"/>
</dbReference>
<dbReference type="AlphaFoldDB" id="A0A7G9WI70"/>
<dbReference type="PRINTS" id="PR00035">
    <property type="entry name" value="HTHGNTR"/>
</dbReference>
<dbReference type="SMART" id="SM00345">
    <property type="entry name" value="HTH_GNTR"/>
    <property type="match status" value="1"/>
</dbReference>
<keyword evidence="1" id="KW-0805">Transcription regulation</keyword>
<dbReference type="Gene3D" id="1.10.10.10">
    <property type="entry name" value="Winged helix-like DNA-binding domain superfamily/Winged helix DNA-binding domain"/>
    <property type="match status" value="1"/>
</dbReference>
<evidence type="ECO:0000256" key="1">
    <source>
        <dbReference type="ARBA" id="ARBA00023015"/>
    </source>
</evidence>
<keyword evidence="3" id="KW-0804">Transcription</keyword>
<dbReference type="InterPro" id="IPR036390">
    <property type="entry name" value="WH_DNA-bd_sf"/>
</dbReference>
<dbReference type="GO" id="GO:0003677">
    <property type="term" value="F:DNA binding"/>
    <property type="evidence" value="ECO:0007669"/>
    <property type="project" value="UniProtKB-KW"/>
</dbReference>
<evidence type="ECO:0000313" key="6">
    <source>
        <dbReference type="Proteomes" id="UP000516046"/>
    </source>
</evidence>
<dbReference type="KEGG" id="caml:H6X83_01570"/>
<dbReference type="RefSeq" id="WP_212507445.1">
    <property type="nucleotide sequence ID" value="NZ_CP060696.1"/>
</dbReference>
<dbReference type="CDD" id="cd07377">
    <property type="entry name" value="WHTH_GntR"/>
    <property type="match status" value="1"/>
</dbReference>
<dbReference type="SUPFAM" id="SSF46785">
    <property type="entry name" value="Winged helix' DNA-binding domain"/>
    <property type="match status" value="1"/>
</dbReference>